<evidence type="ECO:0000313" key="4">
    <source>
        <dbReference type="Proteomes" id="UP000255061"/>
    </source>
</evidence>
<sequence>MSEKDGQISIKQWARFGTALRQYADTQDWDNVRKVNVAIVKALQQAGKTNDTEQQSARDALKCIHAQVLQELILARDELATEMSRFKEQQAGLAAYQLTQVSGALDDR</sequence>
<evidence type="ECO:0008006" key="5">
    <source>
        <dbReference type="Google" id="ProtNLM"/>
    </source>
</evidence>
<reference evidence="1 3" key="1">
    <citation type="submission" date="2018-03" db="EMBL/GenBank/DDBJ databases">
        <authorList>
            <person name="Dailey F.E."/>
        </authorList>
    </citation>
    <scope>NUCLEOTIDE SEQUENCE [LARGE SCALE GENOMIC DNA]</scope>
    <source>
        <strain evidence="1 3">CW7</strain>
    </source>
</reference>
<gene>
    <name evidence="1" type="ORF">C9I43_14375</name>
    <name evidence="2" type="ORF">NCTC10736_03410</name>
</gene>
<evidence type="ECO:0000313" key="3">
    <source>
        <dbReference type="Proteomes" id="UP000240506"/>
    </source>
</evidence>
<evidence type="ECO:0000313" key="1">
    <source>
        <dbReference type="EMBL" id="PTA51592.1"/>
    </source>
</evidence>
<dbReference type="Proteomes" id="UP000255061">
    <property type="component" value="Unassembled WGS sequence"/>
</dbReference>
<dbReference type="Proteomes" id="UP000240506">
    <property type="component" value="Unassembled WGS sequence"/>
</dbReference>
<proteinExistence type="predicted"/>
<dbReference type="EMBL" id="PYSG01000002">
    <property type="protein sequence ID" value="PTA51592.1"/>
    <property type="molecule type" value="Genomic_DNA"/>
</dbReference>
<evidence type="ECO:0000313" key="2">
    <source>
        <dbReference type="EMBL" id="SUI91864.1"/>
    </source>
</evidence>
<dbReference type="EMBL" id="UGYV01000001">
    <property type="protein sequence ID" value="SUI91864.1"/>
    <property type="molecule type" value="Genomic_DNA"/>
</dbReference>
<reference evidence="1 3" key="2">
    <citation type="submission" date="2018-04" db="EMBL/GenBank/DDBJ databases">
        <title>Genomic sequence of a freshwater isolate of Shewanella morhuae.</title>
        <authorList>
            <person name="Castillo D.E."/>
            <person name="Gram L."/>
        </authorList>
    </citation>
    <scope>NUCLEOTIDE SEQUENCE [LARGE SCALE GENOMIC DNA]</scope>
    <source>
        <strain evidence="1 3">CW7</strain>
    </source>
</reference>
<dbReference type="AlphaFoldDB" id="A0A1N6X2Z3"/>
<accession>A0A380B4U0</accession>
<dbReference type="STRING" id="365591.SAMN05421840_106192"/>
<dbReference type="RefSeq" id="WP_076498928.1">
    <property type="nucleotide sequence ID" value="NZ_FTNN01000006.1"/>
</dbReference>
<reference evidence="2 4" key="3">
    <citation type="submission" date="2018-06" db="EMBL/GenBank/DDBJ databases">
        <authorList>
            <consortium name="Pathogen Informatics"/>
            <person name="Doyle S."/>
        </authorList>
    </citation>
    <scope>NUCLEOTIDE SEQUENCE [LARGE SCALE GENOMIC DNA]</scope>
    <source>
        <strain evidence="2 4">NCTC10736</strain>
    </source>
</reference>
<keyword evidence="3" id="KW-1185">Reference proteome</keyword>
<accession>A0A1N6X2Z3</accession>
<name>A0A1N6X2Z3_9GAMM</name>
<protein>
    <recommendedName>
        <fullName evidence="5">Flagellar protein FliT</fullName>
    </recommendedName>
</protein>
<dbReference type="OrthoDB" id="6272021at2"/>
<organism evidence="2 4">
    <name type="scientific">Shewanella morhuae</name>
    <dbReference type="NCBI Taxonomy" id="365591"/>
    <lineage>
        <taxon>Bacteria</taxon>
        <taxon>Pseudomonadati</taxon>
        <taxon>Pseudomonadota</taxon>
        <taxon>Gammaproteobacteria</taxon>
        <taxon>Alteromonadales</taxon>
        <taxon>Shewanellaceae</taxon>
        <taxon>Shewanella</taxon>
    </lineage>
</organism>